<dbReference type="Gene3D" id="3.30.1460.50">
    <property type="match status" value="1"/>
</dbReference>
<dbReference type="Pfam" id="PF03987">
    <property type="entry name" value="Autophagy_act_C"/>
    <property type="match status" value="1"/>
</dbReference>
<dbReference type="InterPro" id="IPR007135">
    <property type="entry name" value="Atg3/Atg10"/>
</dbReference>
<evidence type="ECO:0000256" key="2">
    <source>
        <dbReference type="ARBA" id="ARBA00021099"/>
    </source>
</evidence>
<dbReference type="RefSeq" id="XP_008723248.1">
    <property type="nucleotide sequence ID" value="XM_008725026.1"/>
</dbReference>
<comment type="similarity">
    <text evidence="1">Belongs to the ATG10 family.</text>
</comment>
<dbReference type="GO" id="GO:0015031">
    <property type="term" value="P:protein transport"/>
    <property type="evidence" value="ECO:0007669"/>
    <property type="project" value="UniProtKB-KW"/>
</dbReference>
<keyword evidence="4" id="KW-0833">Ubl conjugation pathway</keyword>
<evidence type="ECO:0000256" key="6">
    <source>
        <dbReference type="ARBA" id="ARBA00023006"/>
    </source>
</evidence>
<evidence type="ECO:0000256" key="4">
    <source>
        <dbReference type="ARBA" id="ARBA00022786"/>
    </source>
</evidence>
<protein>
    <recommendedName>
        <fullName evidence="2">Ubiquitin-like-conjugating enzyme ATG10</fullName>
    </recommendedName>
    <alternativeName>
        <fullName evidence="7">Autophagy-related protein 10</fullName>
    </alternativeName>
</protein>
<name>V9DQI5_9EURO</name>
<dbReference type="Proteomes" id="UP000030678">
    <property type="component" value="Unassembled WGS sequence"/>
</dbReference>
<dbReference type="GO" id="GO:0061651">
    <property type="term" value="F:Atg12 conjugating enzyme activity"/>
    <property type="evidence" value="ECO:0007669"/>
    <property type="project" value="TreeGrafter"/>
</dbReference>
<dbReference type="GO" id="GO:0032446">
    <property type="term" value="P:protein modification by small protein conjugation"/>
    <property type="evidence" value="ECO:0007669"/>
    <property type="project" value="TreeGrafter"/>
</dbReference>
<dbReference type="HOGENOM" id="CLU_072332_0_2_1"/>
<dbReference type="GO" id="GO:0005829">
    <property type="term" value="C:cytosol"/>
    <property type="evidence" value="ECO:0007669"/>
    <property type="project" value="TreeGrafter"/>
</dbReference>
<evidence type="ECO:0000313" key="9">
    <source>
        <dbReference type="Proteomes" id="UP000030678"/>
    </source>
</evidence>
<keyword evidence="3" id="KW-0808">Transferase</keyword>
<evidence type="ECO:0000256" key="3">
    <source>
        <dbReference type="ARBA" id="ARBA00022679"/>
    </source>
</evidence>
<dbReference type="GO" id="GO:0000045">
    <property type="term" value="P:autophagosome assembly"/>
    <property type="evidence" value="ECO:0007669"/>
    <property type="project" value="TreeGrafter"/>
</dbReference>
<evidence type="ECO:0000256" key="7">
    <source>
        <dbReference type="ARBA" id="ARBA00029833"/>
    </source>
</evidence>
<dbReference type="PANTHER" id="PTHR14957">
    <property type="entry name" value="UBIQUITIN-LIKE-CONJUGATING ENZYME ATG10"/>
    <property type="match status" value="1"/>
</dbReference>
<dbReference type="VEuPathDB" id="FungiDB:G647_01627"/>
<dbReference type="OrthoDB" id="4089664at2759"/>
<organism evidence="8 9">
    <name type="scientific">Cladophialophora carrionii CBS 160.54</name>
    <dbReference type="NCBI Taxonomy" id="1279043"/>
    <lineage>
        <taxon>Eukaryota</taxon>
        <taxon>Fungi</taxon>
        <taxon>Dikarya</taxon>
        <taxon>Ascomycota</taxon>
        <taxon>Pezizomycotina</taxon>
        <taxon>Eurotiomycetes</taxon>
        <taxon>Chaetothyriomycetidae</taxon>
        <taxon>Chaetothyriales</taxon>
        <taxon>Herpotrichiellaceae</taxon>
        <taxon>Cladophialophora</taxon>
    </lineage>
</organism>
<evidence type="ECO:0000256" key="5">
    <source>
        <dbReference type="ARBA" id="ARBA00022927"/>
    </source>
</evidence>
<keyword evidence="6" id="KW-0072">Autophagy</keyword>
<dbReference type="GO" id="GO:0000422">
    <property type="term" value="P:autophagy of mitochondrion"/>
    <property type="evidence" value="ECO:0007669"/>
    <property type="project" value="TreeGrafter"/>
</dbReference>
<dbReference type="EMBL" id="KB822697">
    <property type="protein sequence ID" value="ETI29174.1"/>
    <property type="molecule type" value="Genomic_DNA"/>
</dbReference>
<dbReference type="PANTHER" id="PTHR14957:SF1">
    <property type="entry name" value="UBIQUITIN-LIKE-CONJUGATING ENZYME ATG10"/>
    <property type="match status" value="1"/>
</dbReference>
<evidence type="ECO:0000313" key="8">
    <source>
        <dbReference type="EMBL" id="ETI29174.1"/>
    </source>
</evidence>
<gene>
    <name evidence="8" type="ORF">G647_01627</name>
</gene>
<dbReference type="AlphaFoldDB" id="V9DQI5"/>
<evidence type="ECO:0000256" key="1">
    <source>
        <dbReference type="ARBA" id="ARBA00005696"/>
    </source>
</evidence>
<dbReference type="GeneID" id="19980120"/>
<keyword evidence="5" id="KW-0813">Transport</keyword>
<reference evidence="8 9" key="1">
    <citation type="submission" date="2013-03" db="EMBL/GenBank/DDBJ databases">
        <title>The Genome Sequence of Cladophialophora carrionii CBS 160.54.</title>
        <authorList>
            <consortium name="The Broad Institute Genomics Platform"/>
            <person name="Cuomo C."/>
            <person name="de Hoog S."/>
            <person name="Gorbushina A."/>
            <person name="Walker B."/>
            <person name="Young S.K."/>
            <person name="Zeng Q."/>
            <person name="Gargeya S."/>
            <person name="Fitzgerald M."/>
            <person name="Haas B."/>
            <person name="Abouelleil A."/>
            <person name="Allen A.W."/>
            <person name="Alvarado L."/>
            <person name="Arachchi H.M."/>
            <person name="Berlin A.M."/>
            <person name="Chapman S.B."/>
            <person name="Gainer-Dewar J."/>
            <person name="Goldberg J."/>
            <person name="Griggs A."/>
            <person name="Gujja S."/>
            <person name="Hansen M."/>
            <person name="Howarth C."/>
            <person name="Imamovic A."/>
            <person name="Ireland A."/>
            <person name="Larimer J."/>
            <person name="McCowan C."/>
            <person name="Murphy C."/>
            <person name="Pearson M."/>
            <person name="Poon T.W."/>
            <person name="Priest M."/>
            <person name="Roberts A."/>
            <person name="Saif S."/>
            <person name="Shea T."/>
            <person name="Sisk P."/>
            <person name="Sykes S."/>
            <person name="Wortman J."/>
            <person name="Nusbaum C."/>
            <person name="Birren B."/>
        </authorList>
    </citation>
    <scope>NUCLEOTIDE SEQUENCE [LARGE SCALE GENOMIC DNA]</scope>
    <source>
        <strain evidence="8 9">CBS 160.54</strain>
    </source>
</reference>
<proteinExistence type="inferred from homology"/>
<accession>V9DQI5</accession>
<keyword evidence="5" id="KW-0653">Protein transport</keyword>
<sequence>MRSLEAFPAITKDEFCKACKALERRSADSISDTDWLSVRWSGEELLIRQRRNTLLHSGSRRLASDQGTNTGEVGGKEDFENIVEDEVEDSSIKDTDTCLIVDFSVILSPTYCVPVLWFSCHHGPEKRPITLDQIYEQLVPQPSSAPLRGVGVLGGISMAHHPVSDLPSFFLHPCNTQDALSVLKPDHDPTPDEYLILWLGLIGSAVGLHIPSKLLSS</sequence>